<proteinExistence type="predicted"/>
<reference evidence="3" key="1">
    <citation type="submission" date="2007-09" db="EMBL/GenBank/DDBJ databases">
        <title>Complete genome sequence of Rickettsia rickettsii.</title>
        <authorList>
            <person name="Madan A."/>
            <person name="Fahey J."/>
            <person name="Helton E."/>
            <person name="Ketteman M."/>
            <person name="Madan A."/>
            <person name="Rodrigues S."/>
            <person name="Sanchez A."/>
            <person name="Dasch G."/>
            <person name="Eremeeva M."/>
        </authorList>
    </citation>
    <scope>NUCLEOTIDE SEQUENCE [LARGE SCALE GENOMIC DNA]</scope>
    <source>
        <strain evidence="3">Sheila Smith</strain>
    </source>
</reference>
<accession>A0A0H3AZR1</accession>
<dbReference type="HOGENOM" id="CLU_3419168_0_0_5"/>
<name>A0A0H3AZR1_RICRS</name>
<evidence type="ECO:0000313" key="2">
    <source>
        <dbReference type="EMBL" id="ABV76903.1"/>
    </source>
</evidence>
<evidence type="ECO:0000256" key="1">
    <source>
        <dbReference type="SAM" id="MobiDB-lite"/>
    </source>
</evidence>
<dbReference type="EMBL" id="CP000848">
    <property type="protein sequence ID" value="ABV76903.1"/>
    <property type="molecule type" value="Genomic_DNA"/>
</dbReference>
<sequence>MKNFLETGKKRANRRAKRKIRAKVR</sequence>
<dbReference type="Proteomes" id="UP000006832">
    <property type="component" value="Chromosome"/>
</dbReference>
<dbReference type="AlphaFoldDB" id="A0A0H3AZR1"/>
<gene>
    <name evidence="2" type="ordered locus">A1G_07320</name>
</gene>
<feature type="compositionally biased region" description="Basic residues" evidence="1">
    <location>
        <begin position="10"/>
        <end position="25"/>
    </location>
</feature>
<feature type="region of interest" description="Disordered" evidence="1">
    <location>
        <begin position="1"/>
        <end position="25"/>
    </location>
</feature>
<evidence type="ECO:0000313" key="3">
    <source>
        <dbReference type="Proteomes" id="UP000006832"/>
    </source>
</evidence>
<organism evidence="2 3">
    <name type="scientific">Rickettsia rickettsii (strain Sheila Smith)</name>
    <dbReference type="NCBI Taxonomy" id="392021"/>
    <lineage>
        <taxon>Bacteria</taxon>
        <taxon>Pseudomonadati</taxon>
        <taxon>Pseudomonadota</taxon>
        <taxon>Alphaproteobacteria</taxon>
        <taxon>Rickettsiales</taxon>
        <taxon>Rickettsiaceae</taxon>
        <taxon>Rickettsieae</taxon>
        <taxon>Rickettsia</taxon>
        <taxon>spotted fever group</taxon>
    </lineage>
</organism>
<protein>
    <submittedName>
        <fullName evidence="2">Uncharacterized protein</fullName>
    </submittedName>
</protein>
<dbReference type="KEGG" id="rri:A1G_07320"/>